<proteinExistence type="predicted"/>
<feature type="domain" description="WRKY19-like zinc finger" evidence="1">
    <location>
        <begin position="216"/>
        <end position="239"/>
    </location>
</feature>
<keyword evidence="3" id="KW-1185">Reference proteome</keyword>
<sequence length="276" mass="30229">MGARRCPFSISHVRRNWGRLLRPPRSCCRDLFINLRGREHASLPPQTGSPTMPRAPVNTDPWAGNGGNVKGSLGFIMNAVEAVSEPRWFVSPWEAERGVVLTSPLLTAGDSPNLATPAKVAAKHRGRRKTKVRRTLSNEEKRRSRACKVDGCDNYIINKGLCFRHGGGKKCSVEDCPSSAKNCGLCWRHGGSVKCVVEGCQRRGKSRGLCWAHGGGTKCSAPHCTKVAVSNGCCWAHGGGKRCAYDGCKKAAYERTHNYCVKHHDQLKDGKEELHV</sequence>
<dbReference type="InterPro" id="IPR056866">
    <property type="entry name" value="Znf_WRKY19"/>
</dbReference>
<name>A0A8T1V9H3_9STRA</name>
<evidence type="ECO:0000313" key="2">
    <source>
        <dbReference type="EMBL" id="KAG7376910.1"/>
    </source>
</evidence>
<dbReference type="AlphaFoldDB" id="A0A8T1V9H3"/>
<evidence type="ECO:0000259" key="1">
    <source>
        <dbReference type="Pfam" id="PF24906"/>
    </source>
</evidence>
<dbReference type="EMBL" id="JAGDFM010000605">
    <property type="protein sequence ID" value="KAG7376910.1"/>
    <property type="molecule type" value="Genomic_DNA"/>
</dbReference>
<accession>A0A8T1V9H3</accession>
<gene>
    <name evidence="2" type="ORF">PHYPSEUDO_012558</name>
</gene>
<dbReference type="Pfam" id="PF24906">
    <property type="entry name" value="Zf_WRKY19"/>
    <property type="match status" value="2"/>
</dbReference>
<comment type="caution">
    <text evidence="2">The sequence shown here is derived from an EMBL/GenBank/DDBJ whole genome shotgun (WGS) entry which is preliminary data.</text>
</comment>
<feature type="domain" description="WRKY19-like zinc finger" evidence="1">
    <location>
        <begin position="168"/>
        <end position="191"/>
    </location>
</feature>
<reference evidence="2" key="1">
    <citation type="submission" date="2021-02" db="EMBL/GenBank/DDBJ databases">
        <authorList>
            <person name="Palmer J.M."/>
        </authorList>
    </citation>
    <scope>NUCLEOTIDE SEQUENCE</scope>
    <source>
        <strain evidence="2">SCRP734</strain>
    </source>
</reference>
<dbReference type="Proteomes" id="UP000694044">
    <property type="component" value="Unassembled WGS sequence"/>
</dbReference>
<dbReference type="OrthoDB" id="76668at2759"/>
<protein>
    <recommendedName>
        <fullName evidence="1">WRKY19-like zinc finger domain-containing protein</fullName>
    </recommendedName>
</protein>
<dbReference type="PANTHER" id="PTHR31827">
    <property type="entry name" value="EMB|CAB89363.1"/>
    <property type="match status" value="1"/>
</dbReference>
<dbReference type="PANTHER" id="PTHR31827:SF1">
    <property type="entry name" value="EMB|CAB89363.1"/>
    <property type="match status" value="1"/>
</dbReference>
<organism evidence="2 3">
    <name type="scientific">Phytophthora pseudosyringae</name>
    <dbReference type="NCBI Taxonomy" id="221518"/>
    <lineage>
        <taxon>Eukaryota</taxon>
        <taxon>Sar</taxon>
        <taxon>Stramenopiles</taxon>
        <taxon>Oomycota</taxon>
        <taxon>Peronosporomycetes</taxon>
        <taxon>Peronosporales</taxon>
        <taxon>Peronosporaceae</taxon>
        <taxon>Phytophthora</taxon>
    </lineage>
</organism>
<evidence type="ECO:0000313" key="3">
    <source>
        <dbReference type="Proteomes" id="UP000694044"/>
    </source>
</evidence>